<evidence type="ECO:0008006" key="4">
    <source>
        <dbReference type="Google" id="ProtNLM"/>
    </source>
</evidence>
<comment type="caution">
    <text evidence="1">The sequence shown here is derived from an EMBL/GenBank/DDBJ whole genome shotgun (WGS) entry which is preliminary data.</text>
</comment>
<dbReference type="AlphaFoldDB" id="A0AAW5F1V5"/>
<gene>
    <name evidence="1" type="ORF">K5I21_09095</name>
    <name evidence="2" type="ORF">PM006_15095</name>
</gene>
<dbReference type="RefSeq" id="WP_003504062.1">
    <property type="nucleotide sequence ID" value="NZ_CACRUA010000016.1"/>
</dbReference>
<reference evidence="1" key="1">
    <citation type="journal article" date="2022" name="Cell Host Microbe">
        <title>Colonization of the live biotherapeutic product VE303 and modulation of the microbiota and metabolites in healthy volunteers.</title>
        <authorList>
            <person name="Dsouza M."/>
            <person name="Menon R."/>
            <person name="Crossette E."/>
            <person name="Bhattarai S.K."/>
            <person name="Schneider J."/>
            <person name="Kim Y.G."/>
            <person name="Reddy S."/>
            <person name="Caballero S."/>
            <person name="Felix C."/>
            <person name="Cornacchione L."/>
            <person name="Hendrickson J."/>
            <person name="Watson A.R."/>
            <person name="Minot S.S."/>
            <person name="Greenfield N."/>
            <person name="Schopf L."/>
            <person name="Szabady R."/>
            <person name="Patarroyo J."/>
            <person name="Smith W."/>
            <person name="Harrison P."/>
            <person name="Kuijper E.J."/>
            <person name="Kelly C.P."/>
            <person name="Olle B."/>
            <person name="Bobilev D."/>
            <person name="Silber J.L."/>
            <person name="Bucci V."/>
            <person name="Roberts B."/>
            <person name="Faith J."/>
            <person name="Norman J.M."/>
        </authorList>
    </citation>
    <scope>NUCLEOTIDE SEQUENCE</scope>
    <source>
        <strain evidence="1">VE303-04</strain>
    </source>
</reference>
<evidence type="ECO:0000313" key="2">
    <source>
        <dbReference type="EMBL" id="MDB2001529.1"/>
    </source>
</evidence>
<protein>
    <recommendedName>
        <fullName evidence="4">Bypass of forespore C C-terminal domain-containing protein</fullName>
    </recommendedName>
</protein>
<organism evidence="1 3">
    <name type="scientific">Clostridium symbiosum</name>
    <name type="common">Bacteroides symbiosus</name>
    <dbReference type="NCBI Taxonomy" id="1512"/>
    <lineage>
        <taxon>Bacteria</taxon>
        <taxon>Bacillati</taxon>
        <taxon>Bacillota</taxon>
        <taxon>Clostridia</taxon>
        <taxon>Lachnospirales</taxon>
        <taxon>Lachnospiraceae</taxon>
        <taxon>Otoolea</taxon>
    </lineage>
</organism>
<accession>A0AAW5F1V5</accession>
<dbReference type="GeneID" id="57970871"/>
<evidence type="ECO:0000313" key="1">
    <source>
        <dbReference type="EMBL" id="MCK0086018.1"/>
    </source>
</evidence>
<dbReference type="EMBL" id="JAQLGM010000041">
    <property type="protein sequence ID" value="MDB2001529.1"/>
    <property type="molecule type" value="Genomic_DNA"/>
</dbReference>
<reference evidence="2" key="2">
    <citation type="submission" date="2023-01" db="EMBL/GenBank/DDBJ databases">
        <title>Human gut microbiome strain richness.</title>
        <authorList>
            <person name="Chen-Liaw A."/>
        </authorList>
    </citation>
    <scope>NUCLEOTIDE SEQUENCE</scope>
    <source>
        <strain evidence="2">B1_m1001713B170214d0_201011</strain>
    </source>
</reference>
<dbReference type="Proteomes" id="UP001203136">
    <property type="component" value="Unassembled WGS sequence"/>
</dbReference>
<name>A0AAW5F1V5_CLOSY</name>
<sequence length="126" mass="14671">MKKYYICFFLLAVFLAASILTGAYIYFYRPEHAQPVPGQILESESAPEDNVVINQRQVETREEIKNYCLVAEEGFLLVFAKDRDNVCLDTHMPLSEFPLSEQEKLMEGIWFSSMMEIFNYLESYSS</sequence>
<evidence type="ECO:0000313" key="3">
    <source>
        <dbReference type="Proteomes" id="UP001203136"/>
    </source>
</evidence>
<dbReference type="Proteomes" id="UP001300871">
    <property type="component" value="Unassembled WGS sequence"/>
</dbReference>
<dbReference type="EMBL" id="JAINVB010000001">
    <property type="protein sequence ID" value="MCK0086018.1"/>
    <property type="molecule type" value="Genomic_DNA"/>
</dbReference>
<proteinExistence type="predicted"/>